<dbReference type="EMBL" id="JAFBCF010000001">
    <property type="protein sequence ID" value="MBM7800727.1"/>
    <property type="molecule type" value="Genomic_DNA"/>
</dbReference>
<feature type="region of interest" description="Disordered" evidence="1">
    <location>
        <begin position="312"/>
        <end position="337"/>
    </location>
</feature>
<evidence type="ECO:0000256" key="1">
    <source>
        <dbReference type="SAM" id="MobiDB-lite"/>
    </source>
</evidence>
<protein>
    <recommendedName>
        <fullName evidence="4">HEAT repeat-containing protein</fullName>
    </recommendedName>
</protein>
<dbReference type="Proteomes" id="UP000704762">
    <property type="component" value="Unassembled WGS sequence"/>
</dbReference>
<keyword evidence="3" id="KW-1185">Reference proteome</keyword>
<dbReference type="Pfam" id="PF13646">
    <property type="entry name" value="HEAT_2"/>
    <property type="match status" value="1"/>
</dbReference>
<accession>A0ABS2RQ50</accession>
<evidence type="ECO:0000313" key="2">
    <source>
        <dbReference type="EMBL" id="MBM7800727.1"/>
    </source>
</evidence>
<proteinExistence type="predicted"/>
<comment type="caution">
    <text evidence="2">The sequence shown here is derived from an EMBL/GenBank/DDBJ whole genome shotgun (WGS) entry which is preliminary data.</text>
</comment>
<dbReference type="RefSeq" id="WP_204920073.1">
    <property type="nucleotide sequence ID" value="NZ_BAAAQP010000003.1"/>
</dbReference>
<sequence>MVRIDLPEDAIRPEVMGEALAGRVPNIPASVALARIAAAELPGMDRQALLRGVAMDQEVDVSARAGAVRTLLRVDPSAALPTALDLAGDANDLLASVATQTLGRAGDPDTLAVIEQTRQEAPGEMTRRAATFAETLIVHRFGLTDREPEVPALDTLPEPAGAGALSFVSSAPGAYRRAEALQRVGADLPWVAQLEVEVCELQCGPRLLEIVVAADLMTAAGRQALLLRPSVPAIVASFSQEHDEFSTSLLALTRPLGPHTVSVLLTQLTGDPVYNGEGTVTEYGVDVTLYAVRAPGSAAVVIRARVSDDGLDVSGLSGRGPEEPARAPQRMDSPDHG</sequence>
<evidence type="ECO:0000313" key="3">
    <source>
        <dbReference type="Proteomes" id="UP000704762"/>
    </source>
</evidence>
<gene>
    <name evidence="2" type="ORF">JOE57_003648</name>
</gene>
<organism evidence="2 3">
    <name type="scientific">Microlunatus panaciterrae</name>
    <dbReference type="NCBI Taxonomy" id="400768"/>
    <lineage>
        <taxon>Bacteria</taxon>
        <taxon>Bacillati</taxon>
        <taxon>Actinomycetota</taxon>
        <taxon>Actinomycetes</taxon>
        <taxon>Propionibacteriales</taxon>
        <taxon>Propionibacteriaceae</taxon>
        <taxon>Microlunatus</taxon>
    </lineage>
</organism>
<name>A0ABS2RQ50_9ACTN</name>
<reference evidence="2 3" key="1">
    <citation type="submission" date="2021-01" db="EMBL/GenBank/DDBJ databases">
        <title>Sequencing the genomes of 1000 actinobacteria strains.</title>
        <authorList>
            <person name="Klenk H.-P."/>
        </authorList>
    </citation>
    <scope>NUCLEOTIDE SEQUENCE [LARGE SCALE GENOMIC DNA]</scope>
    <source>
        <strain evidence="2 3">DSM 18662</strain>
    </source>
</reference>
<evidence type="ECO:0008006" key="4">
    <source>
        <dbReference type="Google" id="ProtNLM"/>
    </source>
</evidence>